<protein>
    <submittedName>
        <fullName evidence="5">Response regulator containing a CheY-like receiver domain and an HTH DNA-binding domain</fullName>
    </submittedName>
</protein>
<evidence type="ECO:0000313" key="5">
    <source>
        <dbReference type="EMBL" id="KPA89200.1"/>
    </source>
</evidence>
<evidence type="ECO:0000256" key="1">
    <source>
        <dbReference type="ARBA" id="ARBA00023015"/>
    </source>
</evidence>
<dbReference type="PANTHER" id="PTHR44688:SF16">
    <property type="entry name" value="DNA-BINDING TRANSCRIPTIONAL ACTIVATOR DEVR_DOSR"/>
    <property type="match status" value="1"/>
</dbReference>
<keyword evidence="2 5" id="KW-0238">DNA-binding</keyword>
<dbReference type="SUPFAM" id="SSF75516">
    <property type="entry name" value="Pheromone-binding domain of LuxR-like quorum-sensing transcription factors"/>
    <property type="match status" value="1"/>
</dbReference>
<dbReference type="GO" id="GO:0006355">
    <property type="term" value="P:regulation of DNA-templated transcription"/>
    <property type="evidence" value="ECO:0007669"/>
    <property type="project" value="InterPro"/>
</dbReference>
<name>A0A0M9GES1_9PSED</name>
<dbReference type="InterPro" id="IPR036693">
    <property type="entry name" value="TF_LuxR_autoind-bd_dom_sf"/>
</dbReference>
<evidence type="ECO:0000256" key="2">
    <source>
        <dbReference type="ARBA" id="ARBA00023125"/>
    </source>
</evidence>
<dbReference type="Pfam" id="PF03472">
    <property type="entry name" value="Autoind_bind"/>
    <property type="match status" value="1"/>
</dbReference>
<organism evidence="5 6">
    <name type="scientific">Pseudomonas asplenii</name>
    <dbReference type="NCBI Taxonomy" id="53407"/>
    <lineage>
        <taxon>Bacteria</taxon>
        <taxon>Pseudomonadati</taxon>
        <taxon>Pseudomonadota</taxon>
        <taxon>Gammaproteobacteria</taxon>
        <taxon>Pseudomonadales</taxon>
        <taxon>Pseudomonadaceae</taxon>
        <taxon>Pseudomonas</taxon>
    </lineage>
</organism>
<keyword evidence="6" id="KW-1185">Reference proteome</keyword>
<dbReference type="PROSITE" id="PS50043">
    <property type="entry name" value="HTH_LUXR_2"/>
    <property type="match status" value="1"/>
</dbReference>
<dbReference type="InterPro" id="IPR005143">
    <property type="entry name" value="TF_LuxR_autoind-bd_dom"/>
</dbReference>
<dbReference type="InterPro" id="IPR036388">
    <property type="entry name" value="WH-like_DNA-bd_sf"/>
</dbReference>
<dbReference type="PRINTS" id="PR00038">
    <property type="entry name" value="HTHLUXR"/>
</dbReference>
<dbReference type="Gene3D" id="1.10.10.10">
    <property type="entry name" value="Winged helix-like DNA-binding domain superfamily/Winged helix DNA-binding domain"/>
    <property type="match status" value="1"/>
</dbReference>
<evidence type="ECO:0000313" key="6">
    <source>
        <dbReference type="Proteomes" id="UP000037931"/>
    </source>
</evidence>
<evidence type="ECO:0000259" key="4">
    <source>
        <dbReference type="PROSITE" id="PS50043"/>
    </source>
</evidence>
<dbReference type="InterPro" id="IPR000792">
    <property type="entry name" value="Tscrpt_reg_LuxR_C"/>
</dbReference>
<feature type="domain" description="HTH luxR-type" evidence="4">
    <location>
        <begin position="169"/>
        <end position="234"/>
    </location>
</feature>
<dbReference type="SMART" id="SM00421">
    <property type="entry name" value="HTH_LUXR"/>
    <property type="match status" value="1"/>
</dbReference>
<dbReference type="PANTHER" id="PTHR44688">
    <property type="entry name" value="DNA-BINDING TRANSCRIPTIONAL ACTIVATOR DEVR_DOSR"/>
    <property type="match status" value="1"/>
</dbReference>
<dbReference type="CDD" id="cd06170">
    <property type="entry name" value="LuxR_C_like"/>
    <property type="match status" value="1"/>
</dbReference>
<keyword evidence="3" id="KW-0804">Transcription</keyword>
<keyword evidence="1" id="KW-0805">Transcription regulation</keyword>
<dbReference type="Proteomes" id="UP000037931">
    <property type="component" value="Unassembled WGS sequence"/>
</dbReference>
<dbReference type="AlphaFoldDB" id="A0A0M9GES1"/>
<evidence type="ECO:0000256" key="3">
    <source>
        <dbReference type="ARBA" id="ARBA00023163"/>
    </source>
</evidence>
<dbReference type="GO" id="GO:0003677">
    <property type="term" value="F:DNA binding"/>
    <property type="evidence" value="ECO:0007669"/>
    <property type="project" value="UniProtKB-KW"/>
</dbReference>
<dbReference type="EMBL" id="JSYZ01000017">
    <property type="protein sequence ID" value="KPA89200.1"/>
    <property type="molecule type" value="Genomic_DNA"/>
</dbReference>
<dbReference type="STRING" id="50340.PF66_04355"/>
<gene>
    <name evidence="5" type="ORF">PF66_04355</name>
</gene>
<dbReference type="PATRIC" id="fig|50340.43.peg.1658"/>
<dbReference type="SUPFAM" id="SSF46894">
    <property type="entry name" value="C-terminal effector domain of the bipartite response regulators"/>
    <property type="match status" value="1"/>
</dbReference>
<reference evidence="5 6" key="1">
    <citation type="journal article" date="2015" name="PLoS ONE">
        <title>Rice-Infecting Pseudomonas Genomes Are Highly Accessorized and Harbor Multiple Putative Virulence Mechanisms to Cause Sheath Brown Rot.</title>
        <authorList>
            <person name="Quibod I.L."/>
            <person name="Grande G."/>
            <person name="Oreiro E.G."/>
            <person name="Borja F.N."/>
            <person name="Dossa G.S."/>
            <person name="Mauleon R."/>
            <person name="Cruz C.V."/>
            <person name="Oliva R."/>
        </authorList>
    </citation>
    <scope>NUCLEOTIDE SEQUENCE [LARGE SCALE GENOMIC DNA]</scope>
    <source>
        <strain evidence="5 6">IRRI 6609</strain>
    </source>
</reference>
<dbReference type="Gene3D" id="3.30.450.80">
    <property type="entry name" value="Transcription factor LuxR-like, autoinducer-binding domain"/>
    <property type="match status" value="1"/>
</dbReference>
<accession>A0A0M9GES1</accession>
<dbReference type="RefSeq" id="WP_239688000.1">
    <property type="nucleotide sequence ID" value="NZ_JAQMZR010000025.1"/>
</dbReference>
<dbReference type="InterPro" id="IPR016032">
    <property type="entry name" value="Sig_transdc_resp-reg_C-effctor"/>
</dbReference>
<comment type="caution">
    <text evidence="5">The sequence shown here is derived from an EMBL/GenBank/DDBJ whole genome shotgun (WGS) entry which is preliminary data.</text>
</comment>
<proteinExistence type="predicted"/>
<dbReference type="Pfam" id="PF00196">
    <property type="entry name" value="GerE"/>
    <property type="match status" value="1"/>
</dbReference>
<sequence>MENWQDNQLHQLMSEKEEQAVFNAVFNLAGQIRFTFVSFRVSSLLGGTQPNTSSFNNYPAEWNACYQRNNYIAVDPLLTHCHNSVFPILWGPEAFRSAPALWRDMQAHGLNHGWSQSVHDIRGIVSTLSLSRTCEPITSNEFYSKTGHVLWLCNWLHSFMAQRLASSRPAQNSHPLSPRETEILKWTAEGKTAAEIANILNLTTRTVGFHMSTIMRKLGVSNKASAVLRAAKSGLLY</sequence>